<evidence type="ECO:0000259" key="3">
    <source>
        <dbReference type="PROSITE" id="PS50280"/>
    </source>
</evidence>
<dbReference type="InterPro" id="IPR046341">
    <property type="entry name" value="SET_dom_sf"/>
</dbReference>
<accession>A0AAX4JG16</accession>
<reference evidence="4" key="1">
    <citation type="journal article" date="2024" name="BMC Genomics">
        <title>Functional annotation of a divergent genome using sequence and structure-based similarity.</title>
        <authorList>
            <person name="Svedberg D."/>
            <person name="Winiger R.R."/>
            <person name="Berg A."/>
            <person name="Sharma H."/>
            <person name="Tellgren-Roth C."/>
            <person name="Debrunner-Vossbrinck B.A."/>
            <person name="Vossbrinck C.R."/>
            <person name="Barandun J."/>
        </authorList>
    </citation>
    <scope>NUCLEOTIDE SEQUENCE</scope>
    <source>
        <strain evidence="4">Illinois isolate</strain>
    </source>
</reference>
<dbReference type="Proteomes" id="UP001334084">
    <property type="component" value="Chromosome 11"/>
</dbReference>
<dbReference type="PANTHER" id="PTHR45747">
    <property type="entry name" value="HISTONE-LYSINE N-METHYLTRANSFERASE E(Z)"/>
    <property type="match status" value="1"/>
</dbReference>
<dbReference type="InterPro" id="IPR045318">
    <property type="entry name" value="EZH1/2-like"/>
</dbReference>
<name>A0AAX4JG16_9MICR</name>
<dbReference type="Gene3D" id="2.170.270.10">
    <property type="entry name" value="SET domain"/>
    <property type="match status" value="1"/>
</dbReference>
<evidence type="ECO:0000313" key="5">
    <source>
        <dbReference type="Proteomes" id="UP001334084"/>
    </source>
</evidence>
<dbReference type="GO" id="GO:0003682">
    <property type="term" value="F:chromatin binding"/>
    <property type="evidence" value="ECO:0007669"/>
    <property type="project" value="TreeGrafter"/>
</dbReference>
<keyword evidence="2" id="KW-0804">Transcription</keyword>
<evidence type="ECO:0000313" key="4">
    <source>
        <dbReference type="EMBL" id="WUR04980.1"/>
    </source>
</evidence>
<evidence type="ECO:0000256" key="2">
    <source>
        <dbReference type="ARBA" id="ARBA00023163"/>
    </source>
</evidence>
<keyword evidence="5" id="KW-1185">Reference proteome</keyword>
<dbReference type="GeneID" id="90542817"/>
<dbReference type="Pfam" id="PF00856">
    <property type="entry name" value="SET"/>
    <property type="match status" value="1"/>
</dbReference>
<keyword evidence="1" id="KW-0805">Transcription regulation</keyword>
<organism evidence="4 5">
    <name type="scientific">Vairimorpha necatrix</name>
    <dbReference type="NCBI Taxonomy" id="6039"/>
    <lineage>
        <taxon>Eukaryota</taxon>
        <taxon>Fungi</taxon>
        <taxon>Fungi incertae sedis</taxon>
        <taxon>Microsporidia</taxon>
        <taxon>Nosematidae</taxon>
        <taxon>Vairimorpha</taxon>
    </lineage>
</organism>
<dbReference type="RefSeq" id="XP_065331125.1">
    <property type="nucleotide sequence ID" value="XM_065475053.1"/>
</dbReference>
<dbReference type="KEGG" id="vnx:VNE69_11143"/>
<dbReference type="GO" id="GO:0035098">
    <property type="term" value="C:ESC/E(Z) complex"/>
    <property type="evidence" value="ECO:0007669"/>
    <property type="project" value="TreeGrafter"/>
</dbReference>
<dbReference type="SMART" id="SM00317">
    <property type="entry name" value="SET"/>
    <property type="match status" value="1"/>
</dbReference>
<dbReference type="PANTHER" id="PTHR45747:SF4">
    <property type="entry name" value="HISTONE-LYSINE N-METHYLTRANSFERASE E(Z)"/>
    <property type="match status" value="1"/>
</dbReference>
<proteinExistence type="predicted"/>
<sequence length="472" mass="55145">MIYELKKAVREYNDECKKSIEENKSKLVTKIYEDDINLRTVNGIIPYLPSSSKSRHYYLSHVNLHTSDKNVLEYTPYVKDMPVLDIQHYEETTIFDQPHNQYNEIFYKLLKNNDTNKIADFLKVKTSQLDKLCNIKFPEPSQGFFLDLCKNFCSICKFFGCKIHPLYTETCYNTKEKMLCYCNSLQFPVLKHTDHNFLKCKIQEIKKMLKMFNNDKCMTSYNIFIKYNKFISCKDLKAGQIRTKKILQSQYSHFFEILDIPSICFHKGRCYNNKDCVCFMNGTGCDTRCLCTRSDFNFVGCKCKRTCNHLCKCKILGRPCGDYCKYKGCCSSEVKSQGLALKAKSTFIYESPKAGLGCFANETIKKGDFVIEYIGEIISVSEGDRRGNFYDANKKSYIFEYSSKHCIDANNIGNNSRFINHSNKPNTYIKKVEIDRKIRLCFFALRDIKIGEELFFNYNYTEEAKVKFNLVD</sequence>
<dbReference type="AlphaFoldDB" id="A0AAX4JG16"/>
<dbReference type="GO" id="GO:0046976">
    <property type="term" value="F:histone H3K27 methyltransferase activity"/>
    <property type="evidence" value="ECO:0007669"/>
    <property type="project" value="TreeGrafter"/>
</dbReference>
<dbReference type="PROSITE" id="PS50280">
    <property type="entry name" value="SET"/>
    <property type="match status" value="1"/>
</dbReference>
<dbReference type="SUPFAM" id="SSF82199">
    <property type="entry name" value="SET domain"/>
    <property type="match status" value="1"/>
</dbReference>
<evidence type="ECO:0000256" key="1">
    <source>
        <dbReference type="ARBA" id="ARBA00023015"/>
    </source>
</evidence>
<protein>
    <submittedName>
        <fullName evidence="4">Histone-lysine N-methyltransferase EZH2</fullName>
    </submittedName>
</protein>
<dbReference type="EMBL" id="CP142736">
    <property type="protein sequence ID" value="WUR04980.1"/>
    <property type="molecule type" value="Genomic_DNA"/>
</dbReference>
<dbReference type="InterPro" id="IPR001214">
    <property type="entry name" value="SET_dom"/>
</dbReference>
<dbReference type="GO" id="GO:0031507">
    <property type="term" value="P:heterochromatin formation"/>
    <property type="evidence" value="ECO:0007669"/>
    <property type="project" value="TreeGrafter"/>
</dbReference>
<feature type="domain" description="SET" evidence="3">
    <location>
        <begin position="344"/>
        <end position="459"/>
    </location>
</feature>
<gene>
    <name evidence="4" type="ORF">VNE69_11143</name>
</gene>